<comment type="caution">
    <text evidence="10">The sequence shown here is derived from an EMBL/GenBank/DDBJ whole genome shotgun (WGS) entry which is preliminary data.</text>
</comment>
<proteinExistence type="inferred from homology"/>
<name>A0AAP2RB87_9EURY</name>
<dbReference type="CDD" id="cd00009">
    <property type="entry name" value="AAA"/>
    <property type="match status" value="1"/>
</dbReference>
<evidence type="ECO:0000256" key="5">
    <source>
        <dbReference type="ARBA" id="ARBA00022840"/>
    </source>
</evidence>
<gene>
    <name evidence="7" type="primary">rfcL</name>
    <name evidence="10" type="ORF">CUJ83_04285</name>
</gene>
<dbReference type="EMBL" id="PGCK01000003">
    <property type="protein sequence ID" value="MCD1294213.1"/>
    <property type="molecule type" value="Genomic_DNA"/>
</dbReference>
<dbReference type="GO" id="GO:0005524">
    <property type="term" value="F:ATP binding"/>
    <property type="evidence" value="ECO:0007669"/>
    <property type="project" value="UniProtKB-UniRule"/>
</dbReference>
<dbReference type="InterPro" id="IPR027417">
    <property type="entry name" value="P-loop_NTPase"/>
</dbReference>
<evidence type="ECO:0000256" key="7">
    <source>
        <dbReference type="HAMAP-Rule" id="MF_01508"/>
    </source>
</evidence>
<keyword evidence="5 7" id="KW-0067">ATP-binding</keyword>
<protein>
    <recommendedName>
        <fullName evidence="2 7">Replication factor C large subunit</fullName>
        <shortName evidence="7">RFC large subunit</shortName>
    </recommendedName>
    <alternativeName>
        <fullName evidence="6 7">Clamp loader large subunit</fullName>
    </alternativeName>
</protein>
<keyword evidence="3 7" id="KW-0235">DNA replication</keyword>
<keyword evidence="11" id="KW-1185">Reference proteome</keyword>
<evidence type="ECO:0000256" key="6">
    <source>
        <dbReference type="ARBA" id="ARBA00032141"/>
    </source>
</evidence>
<evidence type="ECO:0000256" key="4">
    <source>
        <dbReference type="ARBA" id="ARBA00022741"/>
    </source>
</evidence>
<comment type="function">
    <text evidence="7">Part of the RFC clamp loader complex which loads the PCNA sliding clamp onto DNA.</text>
</comment>
<dbReference type="HAMAP" id="MF_01508">
    <property type="entry name" value="RfcL"/>
    <property type="match status" value="1"/>
</dbReference>
<evidence type="ECO:0000313" key="11">
    <source>
        <dbReference type="Proteomes" id="UP001320159"/>
    </source>
</evidence>
<dbReference type="Gene3D" id="3.40.50.300">
    <property type="entry name" value="P-loop containing nucleotide triphosphate hydrolases"/>
    <property type="match status" value="1"/>
</dbReference>
<reference evidence="10 11" key="1">
    <citation type="submission" date="2017-11" db="EMBL/GenBank/DDBJ databases">
        <title>Isolation and Characterization of Family Methanocellaceae Species from Potential Methane Hydrate Area Offshore Southwestern Taiwan.</title>
        <authorList>
            <person name="Zhang W.-L."/>
            <person name="Chen W.-C."/>
            <person name="Lai M.-C."/>
            <person name="Chen S.-C."/>
        </authorList>
    </citation>
    <scope>NUCLEOTIDE SEQUENCE [LARGE SCALE GENOMIC DNA]</scope>
    <source>
        <strain evidence="10 11">CWC-04</strain>
    </source>
</reference>
<dbReference type="GO" id="GO:0016887">
    <property type="term" value="F:ATP hydrolysis activity"/>
    <property type="evidence" value="ECO:0007669"/>
    <property type="project" value="InterPro"/>
</dbReference>
<dbReference type="AlphaFoldDB" id="A0AAP2RB87"/>
<feature type="region of interest" description="Disordered" evidence="8">
    <location>
        <begin position="440"/>
        <end position="522"/>
    </location>
</feature>
<dbReference type="Proteomes" id="UP001320159">
    <property type="component" value="Unassembled WGS sequence"/>
</dbReference>
<evidence type="ECO:0000256" key="8">
    <source>
        <dbReference type="SAM" id="MobiDB-lite"/>
    </source>
</evidence>
<dbReference type="InterPro" id="IPR003593">
    <property type="entry name" value="AAA+_ATPase"/>
</dbReference>
<evidence type="ECO:0000313" key="10">
    <source>
        <dbReference type="EMBL" id="MCD1294213.1"/>
    </source>
</evidence>
<dbReference type="InterPro" id="IPR047854">
    <property type="entry name" value="RFC_lid"/>
</dbReference>
<evidence type="ECO:0000259" key="9">
    <source>
        <dbReference type="SMART" id="SM00382"/>
    </source>
</evidence>
<dbReference type="Pfam" id="PF00004">
    <property type="entry name" value="AAA"/>
    <property type="match status" value="1"/>
</dbReference>
<comment type="similarity">
    <text evidence="1 7">Belongs to the activator 1 small subunits family. RfcL subfamily.</text>
</comment>
<dbReference type="PANTHER" id="PTHR23389:SF6">
    <property type="entry name" value="REPLICATION FACTOR C SUBUNIT 1"/>
    <property type="match status" value="1"/>
</dbReference>
<feature type="compositionally biased region" description="Basic and acidic residues" evidence="8">
    <location>
        <begin position="500"/>
        <end position="522"/>
    </location>
</feature>
<keyword evidence="4 7" id="KW-0547">Nucleotide-binding</keyword>
<dbReference type="InterPro" id="IPR023935">
    <property type="entry name" value="Rep_factor-C_lsu"/>
</dbReference>
<dbReference type="SMART" id="SM00382">
    <property type="entry name" value="AAA"/>
    <property type="match status" value="1"/>
</dbReference>
<dbReference type="InterPro" id="IPR003959">
    <property type="entry name" value="ATPase_AAA_core"/>
</dbReference>
<dbReference type="CDD" id="cd18140">
    <property type="entry name" value="HLD_clamp_RFC"/>
    <property type="match status" value="1"/>
</dbReference>
<comment type="subunit">
    <text evidence="7">Heteromultimer composed of small subunits (RfcS) and large subunits (RfcL).</text>
</comment>
<dbReference type="SUPFAM" id="SSF52540">
    <property type="entry name" value="P-loop containing nucleoside triphosphate hydrolases"/>
    <property type="match status" value="1"/>
</dbReference>
<feature type="compositionally biased region" description="Basic residues" evidence="8">
    <location>
        <begin position="457"/>
        <end position="467"/>
    </location>
</feature>
<evidence type="ECO:0000256" key="3">
    <source>
        <dbReference type="ARBA" id="ARBA00022705"/>
    </source>
</evidence>
<feature type="binding site" evidence="7">
    <location>
        <begin position="48"/>
        <end position="55"/>
    </location>
    <ligand>
        <name>ATP</name>
        <dbReference type="ChEBI" id="CHEBI:30616"/>
    </ligand>
</feature>
<sequence>MSGDYLDWAEKYRPTSLKDVVGNDAAVKALRQWAETFSTGKKAVILHGGPGIGKTSAAIALANDLGWDYIELNASDTRTKDAINKIAGAASKAGTFEGAGGRKLIILDEADNIHGTSDRGGEAAILNVIKNANQPIIMIANDPYEMSKPLREAALMIPFRSILTTSIVKVLKKICADQEISCDPEALMKIAERTKDLRSAINDLQAAAMGSKRVTVEDVSTADRDVPETVFKVMGMIFRGHDMTKSLDAMRKLDERPDDVIGWVDENLPRSYEDDDLEAGYDAISKADMYLGRVMKRQDYGMWRYASFMMTCGVNNARKRKYGGFVKYSPPTYWQKLGRAKSARTVRDSLAKKIGSQCHTSKAEARSTYIPFLKFIFDKNDYAVRLSAQLKLDEDEIAYLLDAKKAAKKVSEIYRKSREMIEEEIEHEIDVFGHFSRPEKKLEVEPEEAEPEEKEKKKAGRKKPAKARSRDGGELDEDAAMTEEVTIDPAPQETEILANAEEKKEEALEEDRPKKQRTLFDF</sequence>
<dbReference type="GO" id="GO:0003689">
    <property type="term" value="F:DNA clamp loader activity"/>
    <property type="evidence" value="ECO:0007669"/>
    <property type="project" value="UniProtKB-UniRule"/>
</dbReference>
<organism evidence="10 11">
    <name type="scientific">Methanooceanicella nereidis</name>
    <dbReference type="NCBI Taxonomy" id="2052831"/>
    <lineage>
        <taxon>Archaea</taxon>
        <taxon>Methanobacteriati</taxon>
        <taxon>Methanobacteriota</taxon>
        <taxon>Stenosarchaea group</taxon>
        <taxon>Methanomicrobia</taxon>
        <taxon>Methanocellales</taxon>
        <taxon>Methanocellaceae</taxon>
        <taxon>Methanooceanicella</taxon>
    </lineage>
</organism>
<dbReference type="NCBIfam" id="NF003229">
    <property type="entry name" value="PRK04195.1-5"/>
    <property type="match status" value="1"/>
</dbReference>
<evidence type="ECO:0000256" key="2">
    <source>
        <dbReference type="ARBA" id="ARBA00014793"/>
    </source>
</evidence>
<dbReference type="Gene3D" id="1.10.8.60">
    <property type="match status" value="1"/>
</dbReference>
<evidence type="ECO:0000256" key="1">
    <source>
        <dbReference type="ARBA" id="ARBA00006878"/>
    </source>
</evidence>
<accession>A0AAP2RB87</accession>
<dbReference type="GO" id="GO:0006260">
    <property type="term" value="P:DNA replication"/>
    <property type="evidence" value="ECO:0007669"/>
    <property type="project" value="UniProtKB-UniRule"/>
</dbReference>
<dbReference type="RefSeq" id="WP_230740979.1">
    <property type="nucleotide sequence ID" value="NZ_PGCK01000003.1"/>
</dbReference>
<feature type="domain" description="AAA+ ATPase" evidence="9">
    <location>
        <begin position="40"/>
        <end position="169"/>
    </location>
</feature>
<dbReference type="NCBIfam" id="NF003228">
    <property type="entry name" value="PRK04195.1-4"/>
    <property type="match status" value="1"/>
</dbReference>
<dbReference type="PANTHER" id="PTHR23389">
    <property type="entry name" value="CHROMOSOME TRANSMISSION FIDELITY FACTOR 18"/>
    <property type="match status" value="1"/>
</dbReference>
<dbReference type="NCBIfam" id="NF003231">
    <property type="entry name" value="PRK04195.2-1"/>
    <property type="match status" value="1"/>
</dbReference>